<evidence type="ECO:0000313" key="3">
    <source>
        <dbReference type="Proteomes" id="UP000318571"/>
    </source>
</evidence>
<dbReference type="Proteomes" id="UP000318571">
    <property type="component" value="Chromosome 2"/>
</dbReference>
<evidence type="ECO:0000313" key="2">
    <source>
        <dbReference type="EMBL" id="TRY74968.1"/>
    </source>
</evidence>
<accession>A0A553PBB2</accession>
<reference evidence="2 3" key="1">
    <citation type="journal article" date="2018" name="Nat. Ecol. Evol.">
        <title>Genomic signatures of mitonuclear coevolution across populations of Tigriopus californicus.</title>
        <authorList>
            <person name="Barreto F.S."/>
            <person name="Watson E.T."/>
            <person name="Lima T.G."/>
            <person name="Willett C.S."/>
            <person name="Edmands S."/>
            <person name="Li W."/>
            <person name="Burton R.S."/>
        </authorList>
    </citation>
    <scope>NUCLEOTIDE SEQUENCE [LARGE SCALE GENOMIC DNA]</scope>
    <source>
        <strain evidence="2 3">San Diego</strain>
    </source>
</reference>
<name>A0A553PBB2_TIGCA</name>
<keyword evidence="3" id="KW-1185">Reference proteome</keyword>
<organism evidence="2 3">
    <name type="scientific">Tigriopus californicus</name>
    <name type="common">Marine copepod</name>
    <dbReference type="NCBI Taxonomy" id="6832"/>
    <lineage>
        <taxon>Eukaryota</taxon>
        <taxon>Metazoa</taxon>
        <taxon>Ecdysozoa</taxon>
        <taxon>Arthropoda</taxon>
        <taxon>Crustacea</taxon>
        <taxon>Multicrustacea</taxon>
        <taxon>Hexanauplia</taxon>
        <taxon>Copepoda</taxon>
        <taxon>Harpacticoida</taxon>
        <taxon>Harpacticidae</taxon>
        <taxon>Tigriopus</taxon>
    </lineage>
</organism>
<sequence>MSRRSRARPPQAGSSSSPANPFQQSHFNLEHYHPSPTFSSSLRPTINEGIRVVFCHVVVYLISRLFTQ</sequence>
<dbReference type="EMBL" id="VCGU01000005">
    <property type="protein sequence ID" value="TRY74968.1"/>
    <property type="molecule type" value="Genomic_DNA"/>
</dbReference>
<proteinExistence type="predicted"/>
<dbReference type="AlphaFoldDB" id="A0A553PBB2"/>
<feature type="region of interest" description="Disordered" evidence="1">
    <location>
        <begin position="1"/>
        <end position="32"/>
    </location>
</feature>
<gene>
    <name evidence="2" type="ORF">TCAL_04969</name>
</gene>
<evidence type="ECO:0000256" key="1">
    <source>
        <dbReference type="SAM" id="MobiDB-lite"/>
    </source>
</evidence>
<feature type="compositionally biased region" description="Polar residues" evidence="1">
    <location>
        <begin position="12"/>
        <end position="27"/>
    </location>
</feature>
<comment type="caution">
    <text evidence="2">The sequence shown here is derived from an EMBL/GenBank/DDBJ whole genome shotgun (WGS) entry which is preliminary data.</text>
</comment>
<protein>
    <submittedName>
        <fullName evidence="2">Uncharacterized protein</fullName>
    </submittedName>
</protein>